<name>A0A1G8GKW8_9PROT</name>
<dbReference type="STRING" id="83401.SAMN05421742_1303"/>
<evidence type="ECO:0000313" key="1">
    <source>
        <dbReference type="EMBL" id="SDH94940.1"/>
    </source>
</evidence>
<proteinExistence type="predicted"/>
<dbReference type="RefSeq" id="WP_143131047.1">
    <property type="nucleotide sequence ID" value="NZ_FNCV01000030.1"/>
</dbReference>
<sequence>MLSENLETLAAEIDSRGRQSGLMMAPAAVIAICEVLRGCAEQARALEGRPVPFCQRGEPPAEVVDLARVLARRGVRTGR</sequence>
<dbReference type="EMBL" id="FNCV01000030">
    <property type="protein sequence ID" value="SDH94940.1"/>
    <property type="molecule type" value="Genomic_DNA"/>
</dbReference>
<dbReference type="AlphaFoldDB" id="A0A1G8GKW8"/>
<protein>
    <submittedName>
        <fullName evidence="1">Uncharacterized protein</fullName>
    </submittedName>
</protein>
<evidence type="ECO:0000313" key="2">
    <source>
        <dbReference type="Proteomes" id="UP000217076"/>
    </source>
</evidence>
<keyword evidence="2" id="KW-1185">Reference proteome</keyword>
<reference evidence="2" key="1">
    <citation type="submission" date="2016-10" db="EMBL/GenBank/DDBJ databases">
        <authorList>
            <person name="Varghese N."/>
            <person name="Submissions S."/>
        </authorList>
    </citation>
    <scope>NUCLEOTIDE SEQUENCE [LARGE SCALE GENOMIC DNA]</scope>
    <source>
        <strain evidence="2">930I</strain>
    </source>
</reference>
<feature type="non-terminal residue" evidence="1">
    <location>
        <position position="79"/>
    </location>
</feature>
<accession>A0A1G8GKW8</accession>
<gene>
    <name evidence="1" type="ORF">SAMN05421742_1303</name>
</gene>
<dbReference type="Proteomes" id="UP000217076">
    <property type="component" value="Unassembled WGS sequence"/>
</dbReference>
<organism evidence="1 2">
    <name type="scientific">Roseospirillum parvum</name>
    <dbReference type="NCBI Taxonomy" id="83401"/>
    <lineage>
        <taxon>Bacteria</taxon>
        <taxon>Pseudomonadati</taxon>
        <taxon>Pseudomonadota</taxon>
        <taxon>Alphaproteobacteria</taxon>
        <taxon>Rhodospirillales</taxon>
        <taxon>Rhodospirillaceae</taxon>
        <taxon>Roseospirillum</taxon>
    </lineage>
</organism>